<evidence type="ECO:0000313" key="3">
    <source>
        <dbReference type="EMBL" id="CAF1275218.1"/>
    </source>
</evidence>
<dbReference type="EMBL" id="CAJNOJ010000196">
    <property type="protein sequence ID" value="CAF1275218.1"/>
    <property type="molecule type" value="Genomic_DNA"/>
</dbReference>
<organism evidence="3 4">
    <name type="scientific">Adineta ricciae</name>
    <name type="common">Rotifer</name>
    <dbReference type="NCBI Taxonomy" id="249248"/>
    <lineage>
        <taxon>Eukaryota</taxon>
        <taxon>Metazoa</taxon>
        <taxon>Spiralia</taxon>
        <taxon>Gnathifera</taxon>
        <taxon>Rotifera</taxon>
        <taxon>Eurotatoria</taxon>
        <taxon>Bdelloidea</taxon>
        <taxon>Adinetida</taxon>
        <taxon>Adinetidae</taxon>
        <taxon>Adineta</taxon>
    </lineage>
</organism>
<dbReference type="GO" id="GO:0005789">
    <property type="term" value="C:endoplasmic reticulum membrane"/>
    <property type="evidence" value="ECO:0007669"/>
    <property type="project" value="UniProtKB-SubCell"/>
</dbReference>
<comment type="caution">
    <text evidence="3">The sequence shown here is derived from an EMBL/GenBank/DDBJ whole genome shotgun (WGS) entry which is preliminary data.</text>
</comment>
<dbReference type="OrthoDB" id="26740at2759"/>
<feature type="transmembrane region" description="Helical" evidence="2">
    <location>
        <begin position="267"/>
        <end position="286"/>
    </location>
</feature>
<keyword evidence="2" id="KW-0472">Membrane</keyword>
<sequence>MSSDDHHHHHHSHKPKVLDKISHKIANLKEDIVEAVRDRTHSTSSDRRSSISSDNLSVNLSSVSSILHGDVPPMNSDTGSMFKGYDTTSLSSIHSSVSTTSTSASAAPVRHGIDQLAINMGFGGRRSSIVNSANVSTGSTTSSLVTDTSNPVFLPTLTPSNSVQTFNSSDNISLDREIFNETKDEIKERTITKIDPVEMVAEPAVVAVPKDPVRRAAMLLAGPKFQLNYKELPKEKLPINTDMIYSVAIVVGLISLIFAMWKPVSSYFSGAIVGCLFAGALFYIFVRTFINAKIEENGIEEWVDFPALETMLAKCDKEDKNTNIQVTGASIAFQSYDADRDDDFARYPCDIRLDGYRLIIQLASKPWGEDKKADKDMKFIGYREYLIKGASLPFEDLIFIFIICSEARMILVPEATLTRAKYWMNDYPIVIQDLQILDKQIHNKQLLEKSKLDANDFFTNTATILSIWFETAPQKEEWFHKLSLVLRKGKEEIERTNILTGGSNPSLLSSVSSSSLYRRLAQTDSDTELVPGPVMESDIEAAITETQANAEELQQKAKIIEPENDEVDASGTHRTAARKSRRTTPNNACLQKVLQSPECLDEAAITINFLTRRLLCDMFDIPVFKDLIKTKVEMKLKEVAVKILKNLRVTSIDIGNTFPVILKIEPMQWNTQGIWFNLFVYYRGNFKLSVRTNVLLQKLTNYDPKKHKPIFAQHHSAQLVHKDDERIDENDLVQRQKLLAKEPEIPEMAVTRKVGLALTNLALNKYFQMFANIPFVKNLFEKFSEKEVGADVEVTGFSGILTLNIPPPPSDRIWVGFPEMPDISIKVVPVYGENQYAYTLLQDFLSAKVRAELKRLVVLPAMDDQLLPFFRDWAIDIIGQIVSKPINPSTDNYKEKLNAQTSVRAGLEEYNNMKETKPSTSTLSAFESTQL</sequence>
<comment type="subcellular location">
    <subcellularLocation>
        <location evidence="1">Endoplasmic reticulum membrane</location>
    </subcellularLocation>
</comment>
<evidence type="ECO:0000313" key="4">
    <source>
        <dbReference type="Proteomes" id="UP000663852"/>
    </source>
</evidence>
<dbReference type="CDD" id="cd21675">
    <property type="entry name" value="SMP_TEX2"/>
    <property type="match status" value="1"/>
</dbReference>
<feature type="transmembrane region" description="Helical" evidence="2">
    <location>
        <begin position="243"/>
        <end position="261"/>
    </location>
</feature>
<keyword evidence="2" id="KW-1133">Transmembrane helix</keyword>
<protein>
    <recommendedName>
        <fullName evidence="5">SMP-LTD domain-containing protein</fullName>
    </recommendedName>
</protein>
<name>A0A815BWQ4_ADIRI</name>
<reference evidence="3" key="1">
    <citation type="submission" date="2021-02" db="EMBL/GenBank/DDBJ databases">
        <authorList>
            <person name="Nowell W R."/>
        </authorList>
    </citation>
    <scope>NUCLEOTIDE SEQUENCE</scope>
</reference>
<dbReference type="PANTHER" id="PTHR13466">
    <property type="entry name" value="TEX2 PROTEIN-RELATED"/>
    <property type="match status" value="1"/>
</dbReference>
<evidence type="ECO:0000256" key="2">
    <source>
        <dbReference type="SAM" id="Phobius"/>
    </source>
</evidence>
<dbReference type="AlphaFoldDB" id="A0A815BWQ4"/>
<dbReference type="Proteomes" id="UP000663852">
    <property type="component" value="Unassembled WGS sequence"/>
</dbReference>
<dbReference type="GO" id="GO:0008289">
    <property type="term" value="F:lipid binding"/>
    <property type="evidence" value="ECO:0007669"/>
    <property type="project" value="TreeGrafter"/>
</dbReference>
<dbReference type="PANTHER" id="PTHR13466:SF0">
    <property type="entry name" value="SMP-LTD DOMAIN-CONTAINING PROTEIN"/>
    <property type="match status" value="1"/>
</dbReference>
<gene>
    <name evidence="3" type="ORF">EDS130_LOCUS29240</name>
</gene>
<proteinExistence type="predicted"/>
<accession>A0A815BWQ4</accession>
<evidence type="ECO:0000256" key="1">
    <source>
        <dbReference type="ARBA" id="ARBA00004586"/>
    </source>
</evidence>
<evidence type="ECO:0008006" key="5">
    <source>
        <dbReference type="Google" id="ProtNLM"/>
    </source>
</evidence>
<keyword evidence="2" id="KW-0812">Transmembrane</keyword>